<dbReference type="GO" id="GO:0030170">
    <property type="term" value="F:pyridoxal phosphate binding"/>
    <property type="evidence" value="ECO:0007669"/>
    <property type="project" value="TreeGrafter"/>
</dbReference>
<dbReference type="EMBL" id="VSSQ01047996">
    <property type="protein sequence ID" value="MPN02032.1"/>
    <property type="molecule type" value="Genomic_DNA"/>
</dbReference>
<protein>
    <submittedName>
        <fullName evidence="1">GDP-perosamine synthase</fullName>
        <ecNumber evidence="1">2.6.1.102</ecNumber>
    </submittedName>
</protein>
<dbReference type="InterPro" id="IPR000653">
    <property type="entry name" value="DegT/StrS_aminotransferase"/>
</dbReference>
<dbReference type="GO" id="GO:0102933">
    <property type="term" value="F:GDP-4-dehydro-6-deoxy-D-mannose-4-aminotransferase activity"/>
    <property type="evidence" value="ECO:0007669"/>
    <property type="project" value="UniProtKB-EC"/>
</dbReference>
<accession>A0A645EL84</accession>
<name>A0A645EL84_9ZZZZ</name>
<dbReference type="AlphaFoldDB" id="A0A645EL84"/>
<evidence type="ECO:0000313" key="1">
    <source>
        <dbReference type="EMBL" id="MPN02032.1"/>
    </source>
</evidence>
<dbReference type="InterPro" id="IPR015421">
    <property type="entry name" value="PyrdxlP-dep_Trfase_major"/>
</dbReference>
<keyword evidence="1" id="KW-0808">Transferase</keyword>
<comment type="caution">
    <text evidence="1">The sequence shown here is derived from an EMBL/GenBank/DDBJ whole genome shotgun (WGS) entry which is preliminary data.</text>
</comment>
<dbReference type="GO" id="GO:0000271">
    <property type="term" value="P:polysaccharide biosynthetic process"/>
    <property type="evidence" value="ECO:0007669"/>
    <property type="project" value="TreeGrafter"/>
</dbReference>
<dbReference type="Gene3D" id="3.90.1150.10">
    <property type="entry name" value="Aspartate Aminotransferase, domain 1"/>
    <property type="match status" value="1"/>
</dbReference>
<reference evidence="1" key="1">
    <citation type="submission" date="2019-08" db="EMBL/GenBank/DDBJ databases">
        <authorList>
            <person name="Kucharzyk K."/>
            <person name="Murdoch R.W."/>
            <person name="Higgins S."/>
            <person name="Loffler F."/>
        </authorList>
    </citation>
    <scope>NUCLEOTIDE SEQUENCE</scope>
</reference>
<dbReference type="PANTHER" id="PTHR30244">
    <property type="entry name" value="TRANSAMINASE"/>
    <property type="match status" value="1"/>
</dbReference>
<dbReference type="Gene3D" id="3.40.640.10">
    <property type="entry name" value="Type I PLP-dependent aspartate aminotransferase-like (Major domain)"/>
    <property type="match status" value="1"/>
</dbReference>
<dbReference type="InterPro" id="IPR015424">
    <property type="entry name" value="PyrdxlP-dep_Trfase"/>
</dbReference>
<keyword evidence="1" id="KW-0032">Aminotransferase</keyword>
<proteinExistence type="predicted"/>
<dbReference type="InterPro" id="IPR015422">
    <property type="entry name" value="PyrdxlP-dep_Trfase_small"/>
</dbReference>
<dbReference type="EC" id="2.6.1.102" evidence="1"/>
<dbReference type="SUPFAM" id="SSF53383">
    <property type="entry name" value="PLP-dependent transferases"/>
    <property type="match status" value="1"/>
</dbReference>
<organism evidence="1">
    <name type="scientific">bioreactor metagenome</name>
    <dbReference type="NCBI Taxonomy" id="1076179"/>
    <lineage>
        <taxon>unclassified sequences</taxon>
        <taxon>metagenomes</taxon>
        <taxon>ecological metagenomes</taxon>
    </lineage>
</organism>
<dbReference type="Pfam" id="PF01041">
    <property type="entry name" value="DegT_DnrJ_EryC1"/>
    <property type="match status" value="1"/>
</dbReference>
<gene>
    <name evidence="1" type="primary">rfbE_3</name>
    <name evidence="1" type="ORF">SDC9_149245</name>
</gene>
<sequence length="184" mass="21396">MVLTSNESYFNRANKVKNLFFDSERKYIHEEFGSNFRMTNMQAAIGLAQLEQIEKTVIRKREIGHIYQEELSGISALQLPVEKTEYSDNIYWIFGLVIKDAEISVDTIMKKLGERGIGTRHFFYPIHKQPALIKERCCPTAYLEDSQFANANYISEHGFYIPSGLGISYEDQKYVIKVLKKMFE</sequence>
<dbReference type="PANTHER" id="PTHR30244:SF34">
    <property type="entry name" value="DTDP-4-AMINO-4,6-DIDEOXYGALACTOSE TRANSAMINASE"/>
    <property type="match status" value="1"/>
</dbReference>